<sequence length="178" mass="18877">MSIRPLALITSLALLPAAGLSTDAAANERDARFFQQIEGKWRGPGEIVAGKYKGTKFTCEFSGLTPGDNLGMTLDGGCRVGMFSQKMKATVERSGRSYTGTFLDGAQGEGLDVIAGNVSKDNVVLTLKRKQLNGAMLARLASKDQLNITVSVNVGDTLVPVIGMKLDRLDRVTVGAVK</sequence>
<comment type="caution">
    <text evidence="2">The sequence shown here is derived from an EMBL/GenBank/DDBJ whole genome shotgun (WGS) entry which is preliminary data.</text>
</comment>
<protein>
    <submittedName>
        <fullName evidence="2">Uncharacterized protein</fullName>
    </submittedName>
</protein>
<dbReference type="AlphaFoldDB" id="A0A4R0P537"/>
<evidence type="ECO:0000313" key="2">
    <source>
        <dbReference type="EMBL" id="TCD11963.1"/>
    </source>
</evidence>
<dbReference type="Proteomes" id="UP000291301">
    <property type="component" value="Unassembled WGS sequence"/>
</dbReference>
<dbReference type="EMBL" id="SJST01000008">
    <property type="protein sequence ID" value="TCD11963.1"/>
    <property type="molecule type" value="Genomic_DNA"/>
</dbReference>
<name>A0A4R0P537_9HYPH</name>
<keyword evidence="3" id="KW-1185">Reference proteome</keyword>
<organism evidence="2 3">
    <name type="scientific">Oricola cellulosilytica</name>
    <dbReference type="NCBI Taxonomy" id="1429082"/>
    <lineage>
        <taxon>Bacteria</taxon>
        <taxon>Pseudomonadati</taxon>
        <taxon>Pseudomonadota</taxon>
        <taxon>Alphaproteobacteria</taxon>
        <taxon>Hyphomicrobiales</taxon>
        <taxon>Ahrensiaceae</taxon>
        <taxon>Oricola</taxon>
    </lineage>
</organism>
<evidence type="ECO:0000313" key="3">
    <source>
        <dbReference type="Proteomes" id="UP000291301"/>
    </source>
</evidence>
<reference evidence="2 3" key="1">
    <citation type="journal article" date="2015" name="Antonie Van Leeuwenhoek">
        <title>Oricola cellulosilytica gen. nov., sp. nov., a cellulose-degrading bacterium of the family Phyllobacteriaceae isolated from surface seashore water, and emended descriptions of Mesorhizobium loti and Phyllobacterium myrsinacearum.</title>
        <authorList>
            <person name="Hameed A."/>
            <person name="Shahina M."/>
            <person name="Lai W.A."/>
            <person name="Lin S.Y."/>
            <person name="Young L.S."/>
            <person name="Liu Y.C."/>
            <person name="Hsu Y.H."/>
            <person name="Young C.C."/>
        </authorList>
    </citation>
    <scope>NUCLEOTIDE SEQUENCE [LARGE SCALE GENOMIC DNA]</scope>
    <source>
        <strain evidence="2 3">KCTC 52183</strain>
    </source>
</reference>
<feature type="signal peptide" evidence="1">
    <location>
        <begin position="1"/>
        <end position="26"/>
    </location>
</feature>
<proteinExistence type="predicted"/>
<dbReference type="OrthoDB" id="7915172at2"/>
<dbReference type="RefSeq" id="WP_131571137.1">
    <property type="nucleotide sequence ID" value="NZ_JAINFK010000007.1"/>
</dbReference>
<accession>A0A4R0P537</accession>
<keyword evidence="1" id="KW-0732">Signal</keyword>
<gene>
    <name evidence="2" type="ORF">E0D97_15680</name>
</gene>
<feature type="chain" id="PRO_5020630486" evidence="1">
    <location>
        <begin position="27"/>
        <end position="178"/>
    </location>
</feature>
<evidence type="ECO:0000256" key="1">
    <source>
        <dbReference type="SAM" id="SignalP"/>
    </source>
</evidence>